<proteinExistence type="inferred from homology"/>
<dbReference type="PANTHER" id="PTHR46847:SF3">
    <property type="entry name" value="GALACTOFURANOSE-BINDING PROTEIN YTFQ"/>
    <property type="match status" value="1"/>
</dbReference>
<dbReference type="GO" id="GO:0030246">
    <property type="term" value="F:carbohydrate binding"/>
    <property type="evidence" value="ECO:0007669"/>
    <property type="project" value="UniProtKB-ARBA"/>
</dbReference>
<name>A0A974GWS7_SEDHY</name>
<evidence type="ECO:0000256" key="2">
    <source>
        <dbReference type="ARBA" id="ARBA00007639"/>
    </source>
</evidence>
<evidence type="ECO:0000313" key="7">
    <source>
        <dbReference type="Proteomes" id="UP000611629"/>
    </source>
</evidence>
<dbReference type="EMBL" id="JACBNQ010000013">
    <property type="protein sequence ID" value="NYB74768.1"/>
    <property type="molecule type" value="Genomic_DNA"/>
</dbReference>
<gene>
    <name evidence="6" type="ORF">HZF24_11535</name>
</gene>
<evidence type="ECO:0000259" key="5">
    <source>
        <dbReference type="Pfam" id="PF13407"/>
    </source>
</evidence>
<feature type="domain" description="Periplasmic binding protein" evidence="5">
    <location>
        <begin position="50"/>
        <end position="299"/>
    </location>
</feature>
<keyword evidence="3 4" id="KW-0732">Signal</keyword>
<sequence length="321" mass="34289">MLKRILSIALCIMLVFSMAGCQSSNAPQENTDQNSSEKTFKVGINNFGLANFFARAGKAALEDELQKLGCEVLATVTGDVAARSTAIENMISQGCDAIIIEEGDINEVAPVLREAKEKGIIIGSMDAGNADFVDVYVSSDNTKLGTEAAEQMMAAIGGKGTIVEIVNDAGSMIRMRKDAMHAVVDKYPEAEVKYSFVYAWPDFYPDTKNKMESLLQANSNPGDIAAVYATFDGVGVAAADAIREAGLQDSIVVVGIDGDPEAYKEMRKADSPFIATLAQDPDTIARTCVQSVIDLLNGKTIPEQSIFIPGILITKDNIPAE</sequence>
<protein>
    <submittedName>
        <fullName evidence="6">Sugar ABC transporter substrate-binding protein</fullName>
    </submittedName>
</protein>
<dbReference type="PROSITE" id="PS51257">
    <property type="entry name" value="PROKAR_LIPOPROTEIN"/>
    <property type="match status" value="1"/>
</dbReference>
<comment type="subcellular location">
    <subcellularLocation>
        <location evidence="1">Cell envelope</location>
    </subcellularLocation>
</comment>
<dbReference type="AlphaFoldDB" id="A0A974GWS7"/>
<reference evidence="6" key="1">
    <citation type="submission" date="2020-07" db="EMBL/GenBank/DDBJ databases">
        <title>Genomic analysis of a strain of Sedimentibacter Hydroxybenzoicus DSM7310.</title>
        <authorList>
            <person name="Ma S."/>
        </authorList>
    </citation>
    <scope>NUCLEOTIDE SEQUENCE</scope>
    <source>
        <strain evidence="6">DSM 7310</strain>
    </source>
</reference>
<evidence type="ECO:0000313" key="6">
    <source>
        <dbReference type="EMBL" id="NYB74768.1"/>
    </source>
</evidence>
<organism evidence="6 7">
    <name type="scientific">Sedimentibacter hydroxybenzoicus DSM 7310</name>
    <dbReference type="NCBI Taxonomy" id="1123245"/>
    <lineage>
        <taxon>Bacteria</taxon>
        <taxon>Bacillati</taxon>
        <taxon>Bacillota</taxon>
        <taxon>Tissierellia</taxon>
        <taxon>Sedimentibacter</taxon>
    </lineage>
</organism>
<keyword evidence="7" id="KW-1185">Reference proteome</keyword>
<feature type="signal peptide" evidence="4">
    <location>
        <begin position="1"/>
        <end position="21"/>
    </location>
</feature>
<dbReference type="InterPro" id="IPR025997">
    <property type="entry name" value="SBP_2_dom"/>
</dbReference>
<dbReference type="InterPro" id="IPR028082">
    <property type="entry name" value="Peripla_BP_I"/>
</dbReference>
<dbReference type="Gene3D" id="3.40.50.2300">
    <property type="match status" value="2"/>
</dbReference>
<evidence type="ECO:0000256" key="4">
    <source>
        <dbReference type="SAM" id="SignalP"/>
    </source>
</evidence>
<comment type="similarity">
    <text evidence="2">Belongs to the bacterial solute-binding protein 2 family.</text>
</comment>
<dbReference type="GO" id="GO:0030313">
    <property type="term" value="C:cell envelope"/>
    <property type="evidence" value="ECO:0007669"/>
    <property type="project" value="UniProtKB-SubCell"/>
</dbReference>
<accession>A0A974GWS7</accession>
<dbReference type="CDD" id="cd01536">
    <property type="entry name" value="PBP1_ABC_sugar_binding-like"/>
    <property type="match status" value="1"/>
</dbReference>
<dbReference type="SUPFAM" id="SSF53822">
    <property type="entry name" value="Periplasmic binding protein-like I"/>
    <property type="match status" value="1"/>
</dbReference>
<dbReference type="PANTHER" id="PTHR46847">
    <property type="entry name" value="D-ALLOSE-BINDING PERIPLASMIC PROTEIN-RELATED"/>
    <property type="match status" value="1"/>
</dbReference>
<evidence type="ECO:0000256" key="3">
    <source>
        <dbReference type="ARBA" id="ARBA00022729"/>
    </source>
</evidence>
<dbReference type="RefSeq" id="WP_179238475.1">
    <property type="nucleotide sequence ID" value="NZ_JACBNQ010000013.1"/>
</dbReference>
<feature type="chain" id="PRO_5038571132" evidence="4">
    <location>
        <begin position="22"/>
        <end position="321"/>
    </location>
</feature>
<dbReference type="Pfam" id="PF13407">
    <property type="entry name" value="Peripla_BP_4"/>
    <property type="match status" value="1"/>
</dbReference>
<comment type="caution">
    <text evidence="6">The sequence shown here is derived from an EMBL/GenBank/DDBJ whole genome shotgun (WGS) entry which is preliminary data.</text>
</comment>
<evidence type="ECO:0000256" key="1">
    <source>
        <dbReference type="ARBA" id="ARBA00004196"/>
    </source>
</evidence>
<dbReference type="Proteomes" id="UP000611629">
    <property type="component" value="Unassembled WGS sequence"/>
</dbReference>